<dbReference type="PANTHER" id="PTHR46825">
    <property type="entry name" value="D-ALANYL-D-ALANINE-CARBOXYPEPTIDASE/ENDOPEPTIDASE AMPH"/>
    <property type="match status" value="1"/>
</dbReference>
<dbReference type="EC" id="3.4.11.19" evidence="3"/>
<dbReference type="Gene3D" id="3.40.710.10">
    <property type="entry name" value="DD-peptidase/beta-lactamase superfamily"/>
    <property type="match status" value="1"/>
</dbReference>
<name>A0A6J5GZ18_9BURK</name>
<sequence length="603" mass="63009">MIRAADRLAAFGYPAEALSGWRTGGGRMKRRREQDRFITATASLLSSSAVRRNPGSAWHLDEMFVTPTTYANQPQLTMTMKTEPTTTPHFQMRRRVLGTALCGALSACGGSAAVTLSSGAPNGPVSDAQISAALAQLDGLARSMMATSGIPGMSVAVVQGAKTVFAQGYGVTSVTTQQGVNADTVFQLASVSKSVGATVVAAQVGQGVVSWDTPMSRVLPWFTLSDPSVTAAVTVGDLYAHRSGLPEHAGDSLEEIGYDQTQILQRLHYLALDPFRTTYHYTNFGLTAGAAGVAAAAGVDWATLSQQAIYRPLGMTRTSSLYADFAARTNAAAGHVLVNGQYVPGPLRDPDPQSPAGGVSSTANDMARWLAMLLGNGTVNGQTVIPASALQPALSQQIQSRAASATLPAAYYGYGFSLSTTDSGRAMFNHSGAFTTGAATTFTVVPSIDLAIVVLTNAAPVGVPEALAQQFFDLVQYGKPQRDWLAFFTSVFAQYSQPLGALAGATPPASPTPAQPLANYAGVYANDYFGPLQVVVQNNALVLTLGPAGTQFTCTHWNGDVFSYVLPPTEAPAGSRFEVSFAGPKVTLDSFNEGGLGTFTRAS</sequence>
<dbReference type="Pfam" id="PF11954">
    <property type="entry name" value="DUF3471"/>
    <property type="match status" value="1"/>
</dbReference>
<protein>
    <submittedName>
        <fullName evidence="3">D-aminopeptidase</fullName>
        <ecNumber evidence="3">3.4.11.19</ecNumber>
    </submittedName>
</protein>
<accession>A0A6J5GZ18</accession>
<keyword evidence="3" id="KW-0378">Hydrolase</keyword>
<evidence type="ECO:0000259" key="1">
    <source>
        <dbReference type="Pfam" id="PF00144"/>
    </source>
</evidence>
<dbReference type="InterPro" id="IPR021860">
    <property type="entry name" value="Peptidase_S12_Pab87-rel_C"/>
</dbReference>
<dbReference type="Gene3D" id="2.40.128.600">
    <property type="match status" value="1"/>
</dbReference>
<dbReference type="PANTHER" id="PTHR46825:SF15">
    <property type="entry name" value="BETA-LACTAMASE-RELATED DOMAIN-CONTAINING PROTEIN"/>
    <property type="match status" value="1"/>
</dbReference>
<dbReference type="InterPro" id="IPR001466">
    <property type="entry name" value="Beta-lactam-related"/>
</dbReference>
<keyword evidence="4" id="KW-1185">Reference proteome</keyword>
<evidence type="ECO:0000313" key="4">
    <source>
        <dbReference type="Proteomes" id="UP000494119"/>
    </source>
</evidence>
<dbReference type="GO" id="GO:0004177">
    <property type="term" value="F:aminopeptidase activity"/>
    <property type="evidence" value="ECO:0007669"/>
    <property type="project" value="UniProtKB-KW"/>
</dbReference>
<dbReference type="Pfam" id="PF00144">
    <property type="entry name" value="Beta-lactamase"/>
    <property type="match status" value="1"/>
</dbReference>
<feature type="domain" description="Beta-lactamase-related" evidence="1">
    <location>
        <begin position="138"/>
        <end position="461"/>
    </location>
</feature>
<keyword evidence="3" id="KW-0645">Protease</keyword>
<organism evidence="3 4">
    <name type="scientific">Paraburkholderia caffeinitolerans</name>
    <dbReference type="NCBI Taxonomy" id="1723730"/>
    <lineage>
        <taxon>Bacteria</taxon>
        <taxon>Pseudomonadati</taxon>
        <taxon>Pseudomonadota</taxon>
        <taxon>Betaproteobacteria</taxon>
        <taxon>Burkholderiales</taxon>
        <taxon>Burkholderiaceae</taxon>
        <taxon>Paraburkholderia</taxon>
    </lineage>
</organism>
<evidence type="ECO:0000313" key="3">
    <source>
        <dbReference type="EMBL" id="CAB3809642.1"/>
    </source>
</evidence>
<dbReference type="SUPFAM" id="SSF56601">
    <property type="entry name" value="beta-lactamase/transpeptidase-like"/>
    <property type="match status" value="1"/>
</dbReference>
<dbReference type="AlphaFoldDB" id="A0A6J5GZ18"/>
<reference evidence="3 4" key="1">
    <citation type="submission" date="2020-04" db="EMBL/GenBank/DDBJ databases">
        <authorList>
            <person name="De Canck E."/>
        </authorList>
    </citation>
    <scope>NUCLEOTIDE SEQUENCE [LARGE SCALE GENOMIC DNA]</scope>
    <source>
        <strain evidence="3 4">LMG 28688</strain>
    </source>
</reference>
<evidence type="ECO:0000259" key="2">
    <source>
        <dbReference type="Pfam" id="PF11954"/>
    </source>
</evidence>
<keyword evidence="3" id="KW-0031">Aminopeptidase</keyword>
<dbReference type="InterPro" id="IPR050491">
    <property type="entry name" value="AmpC-like"/>
</dbReference>
<feature type="domain" description="Peptidase S12 Pab87-related C-terminal" evidence="2">
    <location>
        <begin position="507"/>
        <end position="579"/>
    </location>
</feature>
<gene>
    <name evidence="3" type="primary">dap_4</name>
    <name evidence="3" type="ORF">LMG28688_07029</name>
</gene>
<dbReference type="InterPro" id="IPR012338">
    <property type="entry name" value="Beta-lactam/transpept-like"/>
</dbReference>
<dbReference type="EMBL" id="CADIKL010000069">
    <property type="protein sequence ID" value="CAB3809642.1"/>
    <property type="molecule type" value="Genomic_DNA"/>
</dbReference>
<dbReference type="Proteomes" id="UP000494119">
    <property type="component" value="Unassembled WGS sequence"/>
</dbReference>
<proteinExistence type="predicted"/>